<dbReference type="Pfam" id="PF14085">
    <property type="entry name" value="DUF4265"/>
    <property type="match status" value="1"/>
</dbReference>
<comment type="caution">
    <text evidence="1">The sequence shown here is derived from an EMBL/GenBank/DDBJ whole genome shotgun (WGS) entry which is preliminary data.</text>
</comment>
<dbReference type="InterPro" id="IPR025361">
    <property type="entry name" value="DUF4265"/>
</dbReference>
<evidence type="ECO:0000313" key="2">
    <source>
        <dbReference type="Proteomes" id="UP000214684"/>
    </source>
</evidence>
<dbReference type="RefSeq" id="WP_089482086.1">
    <property type="nucleotide sequence ID" value="NZ_MUGS01000115.1"/>
</dbReference>
<proteinExistence type="predicted"/>
<evidence type="ECO:0000313" key="1">
    <source>
        <dbReference type="EMBL" id="OXE95216.1"/>
    </source>
</evidence>
<organism evidence="1 2">
    <name type="scientific">Flavobacterium araucananum</name>
    <dbReference type="NCBI Taxonomy" id="946678"/>
    <lineage>
        <taxon>Bacteria</taxon>
        <taxon>Pseudomonadati</taxon>
        <taxon>Bacteroidota</taxon>
        <taxon>Flavobacteriia</taxon>
        <taxon>Flavobacteriales</taxon>
        <taxon>Flavobacteriaceae</taxon>
        <taxon>Flavobacterium</taxon>
    </lineage>
</organism>
<dbReference type="Proteomes" id="UP000214684">
    <property type="component" value="Unassembled WGS sequence"/>
</dbReference>
<name>A0A227NCN1_9FLAO</name>
<protein>
    <recommendedName>
        <fullName evidence="3">DUF4265 domain-containing protein</fullName>
    </recommendedName>
</protein>
<evidence type="ECO:0008006" key="3">
    <source>
        <dbReference type="Google" id="ProtNLM"/>
    </source>
</evidence>
<dbReference type="OrthoDB" id="1030945at2"/>
<dbReference type="AlphaFoldDB" id="A0A227NCN1"/>
<keyword evidence="2" id="KW-1185">Reference proteome</keyword>
<reference evidence="1 2" key="1">
    <citation type="submission" date="2016-11" db="EMBL/GenBank/DDBJ databases">
        <title>Whole genomes of Flavobacteriaceae.</title>
        <authorList>
            <person name="Stine C."/>
            <person name="Li C."/>
            <person name="Tadesse D."/>
        </authorList>
    </citation>
    <scope>NUCLEOTIDE SEQUENCE [LARGE SCALE GENOMIC DNA]</scope>
    <source>
        <strain evidence="1 2">DSM 24704</strain>
    </source>
</reference>
<dbReference type="EMBL" id="MUGS01000115">
    <property type="protein sequence ID" value="OXE95216.1"/>
    <property type="molecule type" value="Genomic_DNA"/>
</dbReference>
<gene>
    <name evidence="1" type="ORF">B0A64_24620</name>
</gene>
<accession>A0A227NCN1</accession>
<sequence>MEEKINDKVMFVYYDLEGQIAMESVWAAKEENGYRIKNIPFFAPNIAYDDLISVEDDDGELFFDDIINESGNSTIQIIIYNESDIDYITKKIESFDCGWEGSHLKGYISVNVPKEISYLPVKSFLSNELENKKLDFKEACMAHNM</sequence>